<dbReference type="AlphaFoldDB" id="A0A197ZWQ3"/>
<feature type="domain" description="SLH" evidence="1">
    <location>
        <begin position="706"/>
        <end position="765"/>
    </location>
</feature>
<proteinExistence type="predicted"/>
<protein>
    <recommendedName>
        <fullName evidence="1">SLH domain-containing protein</fullName>
    </recommendedName>
</protein>
<comment type="caution">
    <text evidence="2">The sequence shown here is derived from an EMBL/GenBank/DDBJ whole genome shotgun (WGS) entry which is preliminary data.</text>
</comment>
<dbReference type="Pfam" id="PF16410">
    <property type="entry name" value="DUF5018"/>
    <property type="match status" value="1"/>
</dbReference>
<reference evidence="2 3" key="1">
    <citation type="submission" date="2016-05" db="EMBL/GenBank/DDBJ databases">
        <title>Paenibacillus sp. 1ZS3-15 nov., isolated from the rhizosphere soil.</title>
        <authorList>
            <person name="Zhang X.X."/>
            <person name="Zhang J."/>
        </authorList>
    </citation>
    <scope>NUCLEOTIDE SEQUENCE [LARGE SCALE GENOMIC DNA]</scope>
    <source>
        <strain evidence="2 3">1ZS3-15</strain>
    </source>
</reference>
<feature type="non-terminal residue" evidence="2">
    <location>
        <position position="1"/>
    </location>
</feature>
<name>A0A197ZWQ3_9BACL</name>
<dbReference type="STRING" id="1850517.A8708_10635"/>
<dbReference type="InterPro" id="IPR032186">
    <property type="entry name" value="DUF5018"/>
</dbReference>
<evidence type="ECO:0000259" key="1">
    <source>
        <dbReference type="PROSITE" id="PS51272"/>
    </source>
</evidence>
<dbReference type="PANTHER" id="PTHR43308:SF5">
    <property type="entry name" value="S-LAYER PROTEIN _ PEPTIDOGLYCAN ENDO-BETA-N-ACETYLGLUCOSAMINIDASE"/>
    <property type="match status" value="1"/>
</dbReference>
<dbReference type="RefSeq" id="WP_068671422.1">
    <property type="nucleotide sequence ID" value="NZ_LYPB01000095.1"/>
</dbReference>
<feature type="domain" description="SLH" evidence="1">
    <location>
        <begin position="766"/>
        <end position="829"/>
    </location>
</feature>
<evidence type="ECO:0000313" key="3">
    <source>
        <dbReference type="Proteomes" id="UP000078454"/>
    </source>
</evidence>
<dbReference type="Proteomes" id="UP000078454">
    <property type="component" value="Unassembled WGS sequence"/>
</dbReference>
<evidence type="ECO:0000313" key="2">
    <source>
        <dbReference type="EMBL" id="OAS13251.1"/>
    </source>
</evidence>
<dbReference type="EMBL" id="LYPB01000095">
    <property type="protein sequence ID" value="OAS13251.1"/>
    <property type="molecule type" value="Genomic_DNA"/>
</dbReference>
<dbReference type="InterPro" id="IPR001119">
    <property type="entry name" value="SLH_dom"/>
</dbReference>
<gene>
    <name evidence="2" type="ORF">A8708_10635</name>
</gene>
<keyword evidence="3" id="KW-1185">Reference proteome</keyword>
<dbReference type="PANTHER" id="PTHR43308">
    <property type="entry name" value="OUTER MEMBRANE PROTEIN ALPHA-RELATED"/>
    <property type="match status" value="1"/>
</dbReference>
<organism evidence="2 3">
    <name type="scientific">Paenibacillus oryzisoli</name>
    <dbReference type="NCBI Taxonomy" id="1850517"/>
    <lineage>
        <taxon>Bacteria</taxon>
        <taxon>Bacillati</taxon>
        <taxon>Bacillota</taxon>
        <taxon>Bacilli</taxon>
        <taxon>Bacillales</taxon>
        <taxon>Paenibacillaceae</taxon>
        <taxon>Paenibacillus</taxon>
    </lineage>
</organism>
<accession>A0A197ZWQ3</accession>
<feature type="domain" description="SLH" evidence="1">
    <location>
        <begin position="837"/>
        <end position="896"/>
    </location>
</feature>
<sequence>GTAQNFTSPVTYTVTAADGSTQVYTVTVTVAANPAKAITAFSFASPSATGTVNETNKTVAVTVPYGTNVTALVPTIAHSGASIYPTSGTAQNFTNPVTYTVTAADGSTQVYTVTVTVAANPAKAITAFSFASPAATGTVNETNKTIAITVPHGTNVTVLEPTITHSGASISPVSGTAQNFTNPVTYTVTAANGSTQAYTVTVTVAANPAKAITAFSFASPAATGTVNETNKTIAITVPHGTNVTVLEPTITHSGASISPVSGTAQNFTNPVTYTVTAANGSTQAYTVTVTVAANPAKAITAFSFASPAATGTVNETNKTIAVTVPHGTNVTALVPTIAHSGASISPTSGTAQNFTSPVTYTVTAADGSTQVYTVTVTVAANPAKAITAFSFASPSATGTVNETNKTIAVTVPHGTNVTALVPTIAHSGASISPTSGTAQNFTSQVTYTVTAADGSTQVYTVTVIVEPPVVVPSSPSETDNVPVRTVADILLNNKAVLSGATTSVNGSNRLTISANRSTLDPLVAVEGKGAVLTFQARESFDNIVASLDGELLRDLQQHQARIELNTGQAVYALSAGQMNIDSLSSQLGESAALKDIKIEIGIQVQAKLTEANTIQSGGTTTPLTAQTAFTLQAKYGETILNLTKLDTHTEHRLVIPELISSTSALTILAIESDGNNRPLPTKIVVAEGKRYAKVNSLSTNTYIVVSHSITFSDITKHWAAQDIIEMSERMIVNGTDGGLYRPDQMITRAEFAAILVRGLGLTQATSGSSFSDVTEHDWYSAIVQTAASYKLITGFEDGTFRPNDTITREQAMVIIARAMTLTGLEAKLPSVSEDEILLAYKDADTASDWALNRIASTIQAKVINGKSENTLAPLDSVTRAEVAVIIKRLLQQSELI</sequence>
<dbReference type="Pfam" id="PF00395">
    <property type="entry name" value="SLH"/>
    <property type="match status" value="3"/>
</dbReference>
<dbReference type="PROSITE" id="PS51272">
    <property type="entry name" value="SLH"/>
    <property type="match status" value="3"/>
</dbReference>
<dbReference type="InterPro" id="IPR051465">
    <property type="entry name" value="Cell_Envelope_Struct_Comp"/>
</dbReference>
<dbReference type="Gene3D" id="2.60.40.2340">
    <property type="match status" value="6"/>
</dbReference>